<proteinExistence type="inferred from homology"/>
<dbReference type="EMBL" id="FSRU01000002">
    <property type="protein sequence ID" value="SIO59095.1"/>
    <property type="molecule type" value="Genomic_DNA"/>
</dbReference>
<evidence type="ECO:0000259" key="7">
    <source>
        <dbReference type="Pfam" id="PF25944"/>
    </source>
</evidence>
<dbReference type="InterPro" id="IPR058625">
    <property type="entry name" value="MdtA-like_BSH"/>
</dbReference>
<dbReference type="Gene3D" id="2.40.30.170">
    <property type="match status" value="1"/>
</dbReference>
<evidence type="ECO:0000313" key="9">
    <source>
        <dbReference type="EMBL" id="SIO59095.1"/>
    </source>
</evidence>
<dbReference type="NCBIfam" id="TIGR01730">
    <property type="entry name" value="RND_mfp"/>
    <property type="match status" value="1"/>
</dbReference>
<dbReference type="InterPro" id="IPR058624">
    <property type="entry name" value="MdtA-like_HH"/>
</dbReference>
<dbReference type="Pfam" id="PF25944">
    <property type="entry name" value="Beta-barrel_RND"/>
    <property type="match status" value="1"/>
</dbReference>
<evidence type="ECO:0000256" key="4">
    <source>
        <dbReference type="SAM" id="SignalP"/>
    </source>
</evidence>
<sequence length="405" mass="42085">MKHHTLCFGLFALSALAALSACSGHGQPPAPPPAQVGVVTVEPQSIALTRPLIGRLAPYLSANVTARVSGVLLRRVYTEGSEVKPGQVLFEIDPAYYQAQLNNDLGVLGEDEATWLNDRVNAERYHKLLPAGSVSQQTVDNADATVRTDAAKVKADQALVDSARVNLGYTKVTSPIGGVASQQQVTVGAVVGSSTSDAGSGGTLLTTVNQIDPLYVNFTISAADLLTLREANRRGNVALAQQDQTTVQIVLPDGTPYDQSGVLDFSDVTVNATTDAVNLRARVPNAQHMLLPGMYVTLNVNLGQQHDVFLVPQEALQRDTVGAYAMIVDAGGKVARKDVTATDNAGTDWIVTSGLTAGEQVIVSGLQGAHEGAQVKASPWHAPAAASPQGSSAPAAGAQSAGNAQ</sequence>
<feature type="domain" description="Multidrug resistance protein MdtA-like C-terminal permuted SH3" evidence="8">
    <location>
        <begin position="308"/>
        <end position="367"/>
    </location>
</feature>
<dbReference type="PANTHER" id="PTHR30158">
    <property type="entry name" value="ACRA/E-RELATED COMPONENT OF DRUG EFFLUX TRANSPORTER"/>
    <property type="match status" value="1"/>
</dbReference>
<dbReference type="Gene3D" id="2.40.50.100">
    <property type="match status" value="1"/>
</dbReference>
<protein>
    <submittedName>
        <fullName evidence="9">Membrane fusion protein, multidrug efflux system</fullName>
    </submittedName>
</protein>
<dbReference type="GO" id="GO:0046677">
    <property type="term" value="P:response to antibiotic"/>
    <property type="evidence" value="ECO:0007669"/>
    <property type="project" value="TreeGrafter"/>
</dbReference>
<dbReference type="GO" id="GO:0005886">
    <property type="term" value="C:plasma membrane"/>
    <property type="evidence" value="ECO:0007669"/>
    <property type="project" value="UniProtKB-SubCell"/>
</dbReference>
<dbReference type="AlphaFoldDB" id="A0A1N6KRE1"/>
<organism evidence="9 10">
    <name type="scientific">Paraburkholderia phenazinium</name>
    <dbReference type="NCBI Taxonomy" id="60549"/>
    <lineage>
        <taxon>Bacteria</taxon>
        <taxon>Pseudomonadati</taxon>
        <taxon>Pseudomonadota</taxon>
        <taxon>Betaproteobacteria</taxon>
        <taxon>Burkholderiales</taxon>
        <taxon>Burkholderiaceae</taxon>
        <taxon>Paraburkholderia</taxon>
    </lineage>
</organism>
<feature type="compositionally biased region" description="Low complexity" evidence="3">
    <location>
        <begin position="377"/>
        <end position="405"/>
    </location>
</feature>
<dbReference type="PANTHER" id="PTHR30158:SF3">
    <property type="entry name" value="MULTIDRUG EFFLUX PUMP SUBUNIT ACRA-RELATED"/>
    <property type="match status" value="1"/>
</dbReference>
<dbReference type="Gene3D" id="2.40.420.20">
    <property type="match status" value="1"/>
</dbReference>
<dbReference type="Pfam" id="PF25917">
    <property type="entry name" value="BSH_RND"/>
    <property type="match status" value="1"/>
</dbReference>
<comment type="similarity">
    <text evidence="2">Belongs to the membrane fusion protein (MFP) (TC 8.A.1) family.</text>
</comment>
<evidence type="ECO:0000259" key="5">
    <source>
        <dbReference type="Pfam" id="PF25876"/>
    </source>
</evidence>
<dbReference type="InterPro" id="IPR058626">
    <property type="entry name" value="MdtA-like_b-barrel"/>
</dbReference>
<reference evidence="9 10" key="1">
    <citation type="submission" date="2016-11" db="EMBL/GenBank/DDBJ databases">
        <authorList>
            <person name="Jaros S."/>
            <person name="Januszkiewicz K."/>
            <person name="Wedrychowicz H."/>
        </authorList>
    </citation>
    <scope>NUCLEOTIDE SEQUENCE [LARGE SCALE GENOMIC DNA]</scope>
    <source>
        <strain evidence="9 10">GAS95</strain>
    </source>
</reference>
<dbReference type="Gene3D" id="1.10.287.470">
    <property type="entry name" value="Helix hairpin bin"/>
    <property type="match status" value="1"/>
</dbReference>
<accession>A0A1N6KRE1</accession>
<dbReference type="Proteomes" id="UP000185151">
    <property type="component" value="Unassembled WGS sequence"/>
</dbReference>
<feature type="region of interest" description="Disordered" evidence="3">
    <location>
        <begin position="373"/>
        <end position="405"/>
    </location>
</feature>
<feature type="chain" id="PRO_5009936953" evidence="4">
    <location>
        <begin position="18"/>
        <end position="405"/>
    </location>
</feature>
<evidence type="ECO:0000313" key="10">
    <source>
        <dbReference type="Proteomes" id="UP000185151"/>
    </source>
</evidence>
<gene>
    <name evidence="9" type="ORF">SAMN05444165_4392</name>
</gene>
<dbReference type="FunFam" id="2.40.420.20:FF:000001">
    <property type="entry name" value="Efflux RND transporter periplasmic adaptor subunit"/>
    <property type="match status" value="1"/>
</dbReference>
<dbReference type="GO" id="GO:0022857">
    <property type="term" value="F:transmembrane transporter activity"/>
    <property type="evidence" value="ECO:0007669"/>
    <property type="project" value="InterPro"/>
</dbReference>
<dbReference type="Pfam" id="PF25876">
    <property type="entry name" value="HH_MFP_RND"/>
    <property type="match status" value="1"/>
</dbReference>
<dbReference type="InterPro" id="IPR006143">
    <property type="entry name" value="RND_pump_MFP"/>
</dbReference>
<feature type="signal peptide" evidence="4">
    <location>
        <begin position="1"/>
        <end position="17"/>
    </location>
</feature>
<feature type="domain" description="Multidrug resistance protein MdtA-like beta-barrel" evidence="7">
    <location>
        <begin position="213"/>
        <end position="303"/>
    </location>
</feature>
<dbReference type="Pfam" id="PF25967">
    <property type="entry name" value="RND-MFP_C"/>
    <property type="match status" value="1"/>
</dbReference>
<dbReference type="PROSITE" id="PS51257">
    <property type="entry name" value="PROKAR_LIPOPROTEIN"/>
    <property type="match status" value="1"/>
</dbReference>
<dbReference type="OrthoDB" id="9783047at2"/>
<evidence type="ECO:0000256" key="3">
    <source>
        <dbReference type="SAM" id="MobiDB-lite"/>
    </source>
</evidence>
<evidence type="ECO:0000256" key="1">
    <source>
        <dbReference type="ARBA" id="ARBA00004196"/>
    </source>
</evidence>
<comment type="subcellular location">
    <subcellularLocation>
        <location evidence="1">Cell envelope</location>
    </subcellularLocation>
</comment>
<name>A0A1N6KRE1_9BURK</name>
<keyword evidence="4" id="KW-0732">Signal</keyword>
<dbReference type="RefSeq" id="WP_074299140.1">
    <property type="nucleotide sequence ID" value="NZ_FSRU01000002.1"/>
</dbReference>
<evidence type="ECO:0000256" key="2">
    <source>
        <dbReference type="ARBA" id="ARBA00009477"/>
    </source>
</evidence>
<dbReference type="SUPFAM" id="SSF111369">
    <property type="entry name" value="HlyD-like secretion proteins"/>
    <property type="match status" value="1"/>
</dbReference>
<keyword evidence="10" id="KW-1185">Reference proteome</keyword>
<dbReference type="InterPro" id="IPR058627">
    <property type="entry name" value="MdtA-like_C"/>
</dbReference>
<feature type="domain" description="Multidrug resistance protein MdtA-like alpha-helical hairpin" evidence="5">
    <location>
        <begin position="105"/>
        <end position="170"/>
    </location>
</feature>
<evidence type="ECO:0000259" key="8">
    <source>
        <dbReference type="Pfam" id="PF25967"/>
    </source>
</evidence>
<feature type="domain" description="Multidrug resistance protein MdtA-like barrel-sandwich hybrid" evidence="6">
    <location>
        <begin position="62"/>
        <end position="196"/>
    </location>
</feature>
<evidence type="ECO:0000259" key="6">
    <source>
        <dbReference type="Pfam" id="PF25917"/>
    </source>
</evidence>